<feature type="transmembrane region" description="Helical" evidence="1">
    <location>
        <begin position="140"/>
        <end position="156"/>
    </location>
</feature>
<dbReference type="Pfam" id="PF07907">
    <property type="entry name" value="YibE_F"/>
    <property type="match status" value="1"/>
</dbReference>
<accession>A0A931AYM7</accession>
<keyword evidence="1" id="KW-0472">Membrane</keyword>
<evidence type="ECO:0000313" key="3">
    <source>
        <dbReference type="Proteomes" id="UP000621436"/>
    </source>
</evidence>
<dbReference type="AlphaFoldDB" id="A0A931AYM7"/>
<evidence type="ECO:0000313" key="2">
    <source>
        <dbReference type="EMBL" id="MBF8437213.1"/>
    </source>
</evidence>
<feature type="transmembrane region" description="Helical" evidence="1">
    <location>
        <begin position="214"/>
        <end position="235"/>
    </location>
</feature>
<comment type="caution">
    <text evidence="2">The sequence shown here is derived from an EMBL/GenBank/DDBJ whole genome shotgun (WGS) entry which is preliminary data.</text>
</comment>
<reference evidence="2" key="1">
    <citation type="submission" date="2020-11" db="EMBL/GenBank/DDBJ databases">
        <title>Halonatronomonas betainensis gen. nov., sp. nov. a novel haloalkaliphilic representative of the family Halanaerobiacae capable of betaine degradation.</title>
        <authorList>
            <person name="Boltyanskaya Y."/>
            <person name="Kevbrin V."/>
            <person name="Detkova E."/>
            <person name="Grouzdev D.S."/>
            <person name="Koziaeva V."/>
            <person name="Zhilina T."/>
        </authorList>
    </citation>
    <scope>NUCLEOTIDE SEQUENCE</scope>
    <source>
        <strain evidence="2">Z-7014</strain>
    </source>
</reference>
<dbReference type="Proteomes" id="UP000621436">
    <property type="component" value="Unassembled WGS sequence"/>
</dbReference>
<dbReference type="EMBL" id="JADPIE010000004">
    <property type="protein sequence ID" value="MBF8437213.1"/>
    <property type="molecule type" value="Genomic_DNA"/>
</dbReference>
<feature type="transmembrane region" description="Helical" evidence="1">
    <location>
        <begin position="163"/>
        <end position="183"/>
    </location>
</feature>
<feature type="transmembrane region" description="Helical" evidence="1">
    <location>
        <begin position="360"/>
        <end position="382"/>
    </location>
</feature>
<dbReference type="RefSeq" id="WP_270454176.1">
    <property type="nucleotide sequence ID" value="NZ_JADPIE010000004.1"/>
</dbReference>
<keyword evidence="3" id="KW-1185">Reference proteome</keyword>
<feature type="transmembrane region" description="Helical" evidence="1">
    <location>
        <begin position="264"/>
        <end position="288"/>
    </location>
</feature>
<sequence length="385" mass="41332">MKSLNRLFFIVVVIMLVGLLAMPGLAVDDFSGDEPGAGGAEQFGQQVAPDVEEEYLRGRIVDLTTEENPDEYLSLRQMLEVEVTSGEFSGEVITAEHAVMENNIYGDERLEEGKRIILQAYTGDGEIVEAYFHDLARERGLIYLGIITLLVLIVVARKQGLKTIITLILTLGLIFFYLIPALAEGAAPIPTAVASSIVMIIIIHGIIGGWRLKSLIAILGTVTGVLLAGLLAYGFGQLVNLTGLNNEEARLLIGTGLDLNPKGILFAGIIIGSLGAVTDVAMSIASFAENTWKNDREISARKLYNIGIATGKDIIGTMANTLILAYVGSSLALLILFYHFSGGWIDLINFDLVATEIVRGLAGTAGLIVTIPVTALLASFFYTSR</sequence>
<keyword evidence="1" id="KW-1133">Transmembrane helix</keyword>
<protein>
    <submittedName>
        <fullName evidence="2">YibE/F family protein</fullName>
    </submittedName>
</protein>
<gene>
    <name evidence="2" type="ORF">I0Q91_09000</name>
</gene>
<feature type="transmembrane region" description="Helical" evidence="1">
    <location>
        <begin position="322"/>
        <end position="340"/>
    </location>
</feature>
<dbReference type="PANTHER" id="PTHR41771">
    <property type="entry name" value="MEMBRANE PROTEIN-RELATED"/>
    <property type="match status" value="1"/>
</dbReference>
<proteinExistence type="predicted"/>
<dbReference type="PANTHER" id="PTHR41771:SF1">
    <property type="entry name" value="MEMBRANE PROTEIN"/>
    <property type="match status" value="1"/>
</dbReference>
<organism evidence="2 3">
    <name type="scientific">Halonatronomonas betaini</name>
    <dbReference type="NCBI Taxonomy" id="2778430"/>
    <lineage>
        <taxon>Bacteria</taxon>
        <taxon>Bacillati</taxon>
        <taxon>Bacillota</taxon>
        <taxon>Clostridia</taxon>
        <taxon>Halanaerobiales</taxon>
        <taxon>Halarsenatibacteraceae</taxon>
        <taxon>Halonatronomonas</taxon>
    </lineage>
</organism>
<feature type="transmembrane region" description="Helical" evidence="1">
    <location>
        <begin position="7"/>
        <end position="26"/>
    </location>
</feature>
<keyword evidence="1" id="KW-0812">Transmembrane</keyword>
<evidence type="ECO:0000256" key="1">
    <source>
        <dbReference type="SAM" id="Phobius"/>
    </source>
</evidence>
<name>A0A931AYM7_9FIRM</name>
<feature type="transmembrane region" description="Helical" evidence="1">
    <location>
        <begin position="189"/>
        <end position="207"/>
    </location>
</feature>
<dbReference type="InterPro" id="IPR012507">
    <property type="entry name" value="YibE_F"/>
</dbReference>